<dbReference type="Proteomes" id="UP000239814">
    <property type="component" value="Chromosome"/>
</dbReference>
<sequence>MSVTSIDTGHGGTVHGVFHRDELERLAISRRERLRMLAAEELDSPRKDWYAAPGCHSVVKDAVSAGGVLACVSALKYYGFWVPPGYSNDHVRRARSSPQYQQSCRGFSRTAAGRTAVDPVVTALECAARCMREEDWIAVCDSVQNALGLSADALRGAMGTLPARVQGWFAKTDCDAQSGTESIVRVRLRALGYKVVVQPRVEGVGHSDLRIGRLVIECDGRQYHSSAAEFQADRTRDRKAVIDGWIVIRLTYDDVLFGWAEVLEDIRAITRKDRHRRRSARDDTGR</sequence>
<dbReference type="KEGG" id="git:C6V83_05090"/>
<dbReference type="OrthoDB" id="2594539at2"/>
<name>A0A2S0KDI3_9ACTN</name>
<accession>A0A2S0KDI3</accession>
<proteinExistence type="predicted"/>
<evidence type="ECO:0000259" key="1">
    <source>
        <dbReference type="Pfam" id="PF04480"/>
    </source>
</evidence>
<dbReference type="EMBL" id="CP027433">
    <property type="protein sequence ID" value="AVL99742.1"/>
    <property type="molecule type" value="Genomic_DNA"/>
</dbReference>
<dbReference type="Pfam" id="PF04480">
    <property type="entry name" value="DUF559"/>
    <property type="match status" value="1"/>
</dbReference>
<evidence type="ECO:0000313" key="3">
    <source>
        <dbReference type="Proteomes" id="UP000239814"/>
    </source>
</evidence>
<gene>
    <name evidence="2" type="ORF">C6V83_05090</name>
</gene>
<dbReference type="Gene3D" id="3.40.960.10">
    <property type="entry name" value="VSR Endonuclease"/>
    <property type="match status" value="1"/>
</dbReference>
<evidence type="ECO:0000313" key="2">
    <source>
        <dbReference type="EMBL" id="AVL99742.1"/>
    </source>
</evidence>
<dbReference type="AlphaFoldDB" id="A0A2S0KDI3"/>
<protein>
    <recommendedName>
        <fullName evidence="1">DUF559 domain-containing protein</fullName>
    </recommendedName>
</protein>
<dbReference type="InterPro" id="IPR007569">
    <property type="entry name" value="DUF559"/>
</dbReference>
<dbReference type="SUPFAM" id="SSF52980">
    <property type="entry name" value="Restriction endonuclease-like"/>
    <property type="match status" value="1"/>
</dbReference>
<dbReference type="InterPro" id="IPR011335">
    <property type="entry name" value="Restrct_endonuc-II-like"/>
</dbReference>
<organism evidence="2 3">
    <name type="scientific">Gordonia iterans</name>
    <dbReference type="NCBI Taxonomy" id="1004901"/>
    <lineage>
        <taxon>Bacteria</taxon>
        <taxon>Bacillati</taxon>
        <taxon>Actinomycetota</taxon>
        <taxon>Actinomycetes</taxon>
        <taxon>Mycobacteriales</taxon>
        <taxon>Gordoniaceae</taxon>
        <taxon>Gordonia</taxon>
    </lineage>
</organism>
<dbReference type="RefSeq" id="WP_105941477.1">
    <property type="nucleotide sequence ID" value="NZ_CP027433.1"/>
</dbReference>
<feature type="domain" description="DUF559" evidence="1">
    <location>
        <begin position="213"/>
        <end position="268"/>
    </location>
</feature>
<keyword evidence="3" id="KW-1185">Reference proteome</keyword>
<reference evidence="2 3" key="1">
    <citation type="submission" date="2018-03" db="EMBL/GenBank/DDBJ databases">
        <title>Characteristics and genome of n-alkane degrading marine bacteria Gordonia iterans isolated from crude oil contaminated in Tae-an, South Korea.</title>
        <authorList>
            <person name="Lee S.-S."/>
            <person name="Kim H."/>
        </authorList>
    </citation>
    <scope>NUCLEOTIDE SEQUENCE [LARGE SCALE GENOMIC DNA]</scope>
    <source>
        <strain evidence="2 3">Co17</strain>
    </source>
</reference>